<evidence type="ECO:0000256" key="2">
    <source>
        <dbReference type="ARBA" id="ARBA00016109"/>
    </source>
</evidence>
<evidence type="ECO:0000256" key="4">
    <source>
        <dbReference type="ARBA" id="ARBA00023118"/>
    </source>
</evidence>
<dbReference type="InterPro" id="IPR005510">
    <property type="entry name" value="Csm4"/>
</dbReference>
<dbReference type="AlphaFoldDB" id="A0A2K2TLH5"/>
<dbReference type="Pfam" id="PF17953">
    <property type="entry name" value="Csm4_C"/>
    <property type="match status" value="1"/>
</dbReference>
<dbReference type="GO" id="GO:0051607">
    <property type="term" value="P:defense response to virus"/>
    <property type="evidence" value="ECO:0007669"/>
    <property type="project" value="UniProtKB-KW"/>
</dbReference>
<evidence type="ECO:0000259" key="5">
    <source>
        <dbReference type="Pfam" id="PF17953"/>
    </source>
</evidence>
<organism evidence="6 7">
    <name type="scientific">Limosilactobacillus fermentum</name>
    <name type="common">Lactobacillus fermentum</name>
    <dbReference type="NCBI Taxonomy" id="1613"/>
    <lineage>
        <taxon>Bacteria</taxon>
        <taxon>Bacillati</taxon>
        <taxon>Bacillota</taxon>
        <taxon>Bacilli</taxon>
        <taxon>Lactobacillales</taxon>
        <taxon>Lactobacillaceae</taxon>
        <taxon>Limosilactobacillus</taxon>
    </lineage>
</organism>
<dbReference type="RefSeq" id="WP_103205300.1">
    <property type="nucleotide sequence ID" value="NZ_CAKMAZ010000008.1"/>
</dbReference>
<keyword evidence="3" id="KW-0694">RNA-binding</keyword>
<evidence type="ECO:0000313" key="6">
    <source>
        <dbReference type="EMBL" id="PNV58867.1"/>
    </source>
</evidence>
<gene>
    <name evidence="6" type="primary">csm4</name>
    <name evidence="6" type="ORF">C1Y38_00930</name>
</gene>
<accession>A0A2K2TLH5</accession>
<name>A0A2K2TLH5_LIMFE</name>
<proteinExistence type="inferred from homology"/>
<dbReference type="GO" id="GO:0003723">
    <property type="term" value="F:RNA binding"/>
    <property type="evidence" value="ECO:0007669"/>
    <property type="project" value="UniProtKB-KW"/>
</dbReference>
<dbReference type="Proteomes" id="UP000236514">
    <property type="component" value="Unassembled WGS sequence"/>
</dbReference>
<evidence type="ECO:0000256" key="3">
    <source>
        <dbReference type="ARBA" id="ARBA00022884"/>
    </source>
</evidence>
<protein>
    <recommendedName>
        <fullName evidence="2">CRISPR system Cms protein Csm4</fullName>
    </recommendedName>
</protein>
<dbReference type="NCBIfam" id="TIGR01903">
    <property type="entry name" value="cas5_csm4"/>
    <property type="match status" value="1"/>
</dbReference>
<reference evidence="6 7" key="1">
    <citation type="submission" date="2018-01" db="EMBL/GenBank/DDBJ databases">
        <title>Draft genome sequence of the feruloyl esterase-producing strain Lactobacillus fermentum CRL 1446, isolated from artisanal goat milk cheese.</title>
        <authorList>
            <person name="Abeijon Mukdsi M.C."/>
            <person name="Saavedra L."/>
            <person name="Gauffin Cano M.P."/>
            <person name="Hebert E.M."/>
            <person name="Medina R.B."/>
        </authorList>
    </citation>
    <scope>NUCLEOTIDE SEQUENCE [LARGE SCALE GENOMIC DNA]</scope>
    <source>
        <strain evidence="6 7">CRL 1446</strain>
    </source>
</reference>
<feature type="domain" description="Csm4 C-terminal" evidence="5">
    <location>
        <begin position="213"/>
        <end position="301"/>
    </location>
</feature>
<keyword evidence="4" id="KW-0051">Antiviral defense</keyword>
<evidence type="ECO:0000256" key="1">
    <source>
        <dbReference type="ARBA" id="ARBA00005772"/>
    </source>
</evidence>
<dbReference type="InterPro" id="IPR040932">
    <property type="entry name" value="Csm4_C"/>
</dbReference>
<dbReference type="EMBL" id="POTQ01000001">
    <property type="protein sequence ID" value="PNV58867.1"/>
    <property type="molecule type" value="Genomic_DNA"/>
</dbReference>
<evidence type="ECO:0000313" key="7">
    <source>
        <dbReference type="Proteomes" id="UP000236514"/>
    </source>
</evidence>
<comment type="similarity">
    <text evidence="1">Belongs to the CRISPR-associated Csm4 family.</text>
</comment>
<comment type="caution">
    <text evidence="6">The sequence shown here is derived from an EMBL/GenBank/DDBJ whole genome shotgun (WGS) entry which is preliminary data.</text>
</comment>
<sequence>MALQLYKMRFREAHFGTGYLNTSSLTFSASQLYSALCLEALKNDCLDEWLAKSQQTDFLLSNAFPYTDKPFLPLPLKRKEKRLSLEHLTAENRTKKGLANLQFIPVDKLEAFLNPERRTSNLVKELLTTQEGLSKKSVIMQKGIDPYEVGVTEYNCFLYVLASQSDLFDQLMTALQYSGLGGKRSGGYGQFKLTIEDIPAELQSRLDVRSDGYQLLLTDSIPTEDELIEDLVSGNGAYHLVKNSGFTYSPTAHEQLRKQDLYKFSAGSVFKQRYTGGIVDVRPDGFPHPVYNFARGLFVELGEYK</sequence>